<dbReference type="NCBIfam" id="TIGR00401">
    <property type="entry name" value="msrA"/>
    <property type="match status" value="1"/>
</dbReference>
<reference evidence="6 7" key="1">
    <citation type="submission" date="2017-08" db="EMBL/GenBank/DDBJ databases">
        <title>Whole Genome Sequence of Sphingobium hydrophobicum C1: Insights into Adaption to the Electronic-waste Contaminated Sediment.</title>
        <authorList>
            <person name="Song D."/>
            <person name="Chen X."/>
            <person name="Xu M."/>
        </authorList>
    </citation>
    <scope>NUCLEOTIDE SEQUENCE [LARGE SCALE GENOMIC DNA]</scope>
    <source>
        <strain evidence="6 7">C1</strain>
    </source>
</reference>
<evidence type="ECO:0000256" key="2">
    <source>
        <dbReference type="ARBA" id="ARBA00047806"/>
    </source>
</evidence>
<comment type="similarity">
    <text evidence="4">Belongs to the MsrA Met sulfoxide reductase family.</text>
</comment>
<keyword evidence="1 4" id="KW-0560">Oxidoreductase</keyword>
<comment type="catalytic activity">
    <reaction evidence="2 4">
        <text>L-methionyl-[protein] + [thioredoxin]-disulfide + H2O = L-methionyl-(S)-S-oxide-[protein] + [thioredoxin]-dithiol</text>
        <dbReference type="Rhea" id="RHEA:14217"/>
        <dbReference type="Rhea" id="RHEA-COMP:10698"/>
        <dbReference type="Rhea" id="RHEA-COMP:10700"/>
        <dbReference type="Rhea" id="RHEA-COMP:12313"/>
        <dbReference type="Rhea" id="RHEA-COMP:12315"/>
        <dbReference type="ChEBI" id="CHEBI:15377"/>
        <dbReference type="ChEBI" id="CHEBI:16044"/>
        <dbReference type="ChEBI" id="CHEBI:29950"/>
        <dbReference type="ChEBI" id="CHEBI:44120"/>
        <dbReference type="ChEBI" id="CHEBI:50058"/>
        <dbReference type="EC" id="1.8.4.11"/>
    </reaction>
</comment>
<dbReference type="HAMAP" id="MF_01401">
    <property type="entry name" value="MsrA"/>
    <property type="match status" value="1"/>
</dbReference>
<dbReference type="PANTHER" id="PTHR43774">
    <property type="entry name" value="PEPTIDE METHIONINE SULFOXIDE REDUCTASE"/>
    <property type="match status" value="1"/>
</dbReference>
<dbReference type="GO" id="GO:0008113">
    <property type="term" value="F:peptide-methionine (S)-S-oxide reductase activity"/>
    <property type="evidence" value="ECO:0007669"/>
    <property type="project" value="UniProtKB-UniRule"/>
</dbReference>
<evidence type="ECO:0000256" key="3">
    <source>
        <dbReference type="ARBA" id="ARBA00048782"/>
    </source>
</evidence>
<gene>
    <name evidence="4 6" type="primary">msrA</name>
    <name evidence="6" type="ORF">CJD35_08800</name>
</gene>
<organism evidence="6 7">
    <name type="scientific">Sphingobium xenophagum</name>
    <dbReference type="NCBI Taxonomy" id="121428"/>
    <lineage>
        <taxon>Bacteria</taxon>
        <taxon>Pseudomonadati</taxon>
        <taxon>Pseudomonadota</taxon>
        <taxon>Alphaproteobacteria</taxon>
        <taxon>Sphingomonadales</taxon>
        <taxon>Sphingomonadaceae</taxon>
        <taxon>Sphingobium</taxon>
    </lineage>
</organism>
<dbReference type="PANTHER" id="PTHR43774:SF1">
    <property type="entry name" value="PEPTIDE METHIONINE SULFOXIDE REDUCTASE MSRA 2"/>
    <property type="match status" value="1"/>
</dbReference>
<proteinExistence type="inferred from homology"/>
<evidence type="ECO:0000313" key="7">
    <source>
        <dbReference type="Proteomes" id="UP000217141"/>
    </source>
</evidence>
<comment type="catalytic activity">
    <reaction evidence="3 4">
        <text>[thioredoxin]-disulfide + L-methionine + H2O = L-methionine (S)-S-oxide + [thioredoxin]-dithiol</text>
        <dbReference type="Rhea" id="RHEA:19993"/>
        <dbReference type="Rhea" id="RHEA-COMP:10698"/>
        <dbReference type="Rhea" id="RHEA-COMP:10700"/>
        <dbReference type="ChEBI" id="CHEBI:15377"/>
        <dbReference type="ChEBI" id="CHEBI:29950"/>
        <dbReference type="ChEBI" id="CHEBI:50058"/>
        <dbReference type="ChEBI" id="CHEBI:57844"/>
        <dbReference type="ChEBI" id="CHEBI:58772"/>
        <dbReference type="EC" id="1.8.4.11"/>
    </reaction>
</comment>
<dbReference type="AlphaFoldDB" id="A0A249MT51"/>
<protein>
    <recommendedName>
        <fullName evidence="4">Peptide methionine sulfoxide reductase MsrA</fullName>
        <shortName evidence="4">Protein-methionine-S-oxide reductase</shortName>
        <ecNumber evidence="4">1.8.4.11</ecNumber>
    </recommendedName>
    <alternativeName>
        <fullName evidence="4">Peptide-methionine (S)-S-oxide reductase</fullName>
        <shortName evidence="4">Peptide Met(O) reductase</shortName>
    </alternativeName>
</protein>
<dbReference type="InterPro" id="IPR036509">
    <property type="entry name" value="Met_Sox_Rdtase_MsrA_sf"/>
</dbReference>
<feature type="domain" description="Peptide methionine sulphoxide reductase MsrA" evidence="5">
    <location>
        <begin position="44"/>
        <end position="197"/>
    </location>
</feature>
<dbReference type="RefSeq" id="WP_017182608.1">
    <property type="nucleotide sequence ID" value="NZ_CP022745.1"/>
</dbReference>
<name>A0A249MT51_SPHXE</name>
<evidence type="ECO:0000313" key="6">
    <source>
        <dbReference type="EMBL" id="ASY44530.1"/>
    </source>
</evidence>
<evidence type="ECO:0000259" key="5">
    <source>
        <dbReference type="Pfam" id="PF01625"/>
    </source>
</evidence>
<accession>A0A249MT51</accession>
<sequence>MRRADGIALAIFAAIAVASPVRAERPVLAPVATIDAAPTRSLETAIFAGGCYWGVEGVFSHVKGVQLVKSGFAGGPRNRRVDYAMVSGGDTGFAEAVRVTYDPKQVSYATLLRIFFSVIADPTTLNYQGPDHGTQYRSALFPLNAEQAKAATAYLAQLDKAGLWRDPVVTKVERFTGFQDADAYHQDFMRKNPRHPYILRWDAPKLAAFKAMFPALYRDKPSA</sequence>
<feature type="active site" evidence="4">
    <location>
        <position position="51"/>
    </location>
</feature>
<dbReference type="Pfam" id="PF01625">
    <property type="entry name" value="PMSR"/>
    <property type="match status" value="1"/>
</dbReference>
<dbReference type="EC" id="1.8.4.11" evidence="4"/>
<dbReference type="KEGG" id="shyd:CJD35_08800"/>
<evidence type="ECO:0000256" key="4">
    <source>
        <dbReference type="HAMAP-Rule" id="MF_01401"/>
    </source>
</evidence>
<dbReference type="Proteomes" id="UP000217141">
    <property type="component" value="Chromosome I"/>
</dbReference>
<dbReference type="InterPro" id="IPR002569">
    <property type="entry name" value="Met_Sox_Rdtase_MsrA_dom"/>
</dbReference>
<dbReference type="SUPFAM" id="SSF55068">
    <property type="entry name" value="Peptide methionine sulfoxide reductase"/>
    <property type="match status" value="1"/>
</dbReference>
<dbReference type="Gene3D" id="3.30.1060.10">
    <property type="entry name" value="Peptide methionine sulphoxide reductase MsrA"/>
    <property type="match status" value="1"/>
</dbReference>
<dbReference type="EMBL" id="CP022745">
    <property type="protein sequence ID" value="ASY44530.1"/>
    <property type="molecule type" value="Genomic_DNA"/>
</dbReference>
<comment type="function">
    <text evidence="4">Has an important function as a repair enzyme for proteins that have been inactivated by oxidation. Catalyzes the reversible oxidation-reduction of methionine sulfoxide in proteins to methionine.</text>
</comment>
<evidence type="ECO:0000256" key="1">
    <source>
        <dbReference type="ARBA" id="ARBA00023002"/>
    </source>
</evidence>
<dbReference type="GO" id="GO:0033744">
    <property type="term" value="F:L-methionine:thioredoxin-disulfide S-oxidoreductase activity"/>
    <property type="evidence" value="ECO:0007669"/>
    <property type="project" value="RHEA"/>
</dbReference>